<keyword evidence="3" id="KW-1185">Reference proteome</keyword>
<sequence>MIPAMLSCIALILYKGVKATWIFDESPRLNRHGYFEQPGITIESMFDKVLILFIQGIIFRLSGLASVSFDWLHGAILLPG</sequence>
<organism evidence="2 3">
    <name type="scientific">Brachionus plicatilis</name>
    <name type="common">Marine rotifer</name>
    <name type="synonym">Brachionus muelleri</name>
    <dbReference type="NCBI Taxonomy" id="10195"/>
    <lineage>
        <taxon>Eukaryota</taxon>
        <taxon>Metazoa</taxon>
        <taxon>Spiralia</taxon>
        <taxon>Gnathifera</taxon>
        <taxon>Rotifera</taxon>
        <taxon>Eurotatoria</taxon>
        <taxon>Monogononta</taxon>
        <taxon>Pseudotrocha</taxon>
        <taxon>Ploima</taxon>
        <taxon>Brachionidae</taxon>
        <taxon>Brachionus</taxon>
    </lineage>
</organism>
<feature type="chain" id="PRO_5018248837" evidence="1">
    <location>
        <begin position="20"/>
        <end position="80"/>
    </location>
</feature>
<dbReference type="Proteomes" id="UP000276133">
    <property type="component" value="Unassembled WGS sequence"/>
</dbReference>
<reference evidence="2 3" key="1">
    <citation type="journal article" date="2018" name="Sci. Rep.">
        <title>Genomic signatures of local adaptation to the degree of environmental predictability in rotifers.</title>
        <authorList>
            <person name="Franch-Gras L."/>
            <person name="Hahn C."/>
            <person name="Garcia-Roger E.M."/>
            <person name="Carmona M.J."/>
            <person name="Serra M."/>
            <person name="Gomez A."/>
        </authorList>
    </citation>
    <scope>NUCLEOTIDE SEQUENCE [LARGE SCALE GENOMIC DNA]</scope>
    <source>
        <strain evidence="2">HYR1</strain>
    </source>
</reference>
<proteinExistence type="predicted"/>
<accession>A0A3M7RTS9</accession>
<gene>
    <name evidence="2" type="ORF">BpHYR1_003838</name>
</gene>
<feature type="signal peptide" evidence="1">
    <location>
        <begin position="1"/>
        <end position="19"/>
    </location>
</feature>
<evidence type="ECO:0000256" key="1">
    <source>
        <dbReference type="SAM" id="SignalP"/>
    </source>
</evidence>
<keyword evidence="1" id="KW-0732">Signal</keyword>
<evidence type="ECO:0000313" key="3">
    <source>
        <dbReference type="Proteomes" id="UP000276133"/>
    </source>
</evidence>
<name>A0A3M7RTS9_BRAPC</name>
<evidence type="ECO:0000313" key="2">
    <source>
        <dbReference type="EMBL" id="RNA26735.1"/>
    </source>
</evidence>
<dbReference type="EMBL" id="REGN01002685">
    <property type="protein sequence ID" value="RNA26735.1"/>
    <property type="molecule type" value="Genomic_DNA"/>
</dbReference>
<dbReference type="AlphaFoldDB" id="A0A3M7RTS9"/>
<comment type="caution">
    <text evidence="2">The sequence shown here is derived from an EMBL/GenBank/DDBJ whole genome shotgun (WGS) entry which is preliminary data.</text>
</comment>
<protein>
    <submittedName>
        <fullName evidence="2">Uncharacterized protein</fullName>
    </submittedName>
</protein>